<feature type="transmembrane region" description="Helical" evidence="1">
    <location>
        <begin position="116"/>
        <end position="137"/>
    </location>
</feature>
<organism evidence="2 3">
    <name type="scientific">Slackia piriformis</name>
    <dbReference type="NCBI Taxonomy" id="626934"/>
    <lineage>
        <taxon>Bacteria</taxon>
        <taxon>Bacillati</taxon>
        <taxon>Actinomycetota</taxon>
        <taxon>Coriobacteriia</taxon>
        <taxon>Eggerthellales</taxon>
        <taxon>Eggerthellaceae</taxon>
        <taxon>Slackia</taxon>
    </lineage>
</organism>
<dbReference type="Proteomes" id="UP000727506">
    <property type="component" value="Unassembled WGS sequence"/>
</dbReference>
<comment type="caution">
    <text evidence="2">The sequence shown here is derived from an EMBL/GenBank/DDBJ whole genome shotgun (WGS) entry which is preliminary data.</text>
</comment>
<keyword evidence="1" id="KW-0472">Membrane</keyword>
<keyword evidence="1" id="KW-0812">Transmembrane</keyword>
<feature type="transmembrane region" description="Helical" evidence="1">
    <location>
        <begin position="66"/>
        <end position="85"/>
    </location>
</feature>
<reference evidence="2" key="1">
    <citation type="submission" date="2021-02" db="EMBL/GenBank/DDBJ databases">
        <title>Infant gut strain persistence is associated with maternal origin, phylogeny, and functional potential including surface adhesion and iron acquisition.</title>
        <authorList>
            <person name="Lou Y.C."/>
        </authorList>
    </citation>
    <scope>NUCLEOTIDE SEQUENCE</scope>
    <source>
        <strain evidence="2">L2_039_000G1_dasL2_039_000G1_concoct_11</strain>
    </source>
</reference>
<evidence type="ECO:0000313" key="3">
    <source>
        <dbReference type="Proteomes" id="UP000727506"/>
    </source>
</evidence>
<accession>A0A943V216</accession>
<feature type="transmembrane region" description="Helical" evidence="1">
    <location>
        <begin position="255"/>
        <end position="273"/>
    </location>
</feature>
<keyword evidence="1" id="KW-1133">Transmembrane helix</keyword>
<evidence type="ECO:0000256" key="1">
    <source>
        <dbReference type="SAM" id="Phobius"/>
    </source>
</evidence>
<dbReference type="AlphaFoldDB" id="A0A943V216"/>
<feature type="transmembrane region" description="Helical" evidence="1">
    <location>
        <begin position="149"/>
        <end position="173"/>
    </location>
</feature>
<protein>
    <submittedName>
        <fullName evidence="2">Uncharacterized protein</fullName>
    </submittedName>
</protein>
<name>A0A943V216_9ACTN</name>
<feature type="transmembrane region" description="Helical" evidence="1">
    <location>
        <begin position="33"/>
        <end position="54"/>
    </location>
</feature>
<feature type="transmembrane region" description="Helical" evidence="1">
    <location>
        <begin position="320"/>
        <end position="338"/>
    </location>
</feature>
<proteinExistence type="predicted"/>
<feature type="transmembrane region" description="Helical" evidence="1">
    <location>
        <begin position="185"/>
        <end position="208"/>
    </location>
</feature>
<sequence>MRKFLALLRVQAAGAFGINRIAHDAEAGSRRRLAVFAALSALIAAAFAAYAWMAADALARMGATDLLPAAALIAGSAVGAGITLFKASGALFPANGLDDILTLPLVRSTVVFSRLAPLYAINLLAAALLMVPFFIVYGARAGCTALDAAAMAASVFVAPLLPMAAAVLCAYGFALVSSRFARARVAFGVISLLAVVLAVIGAAAFSFSSSPDVGASLDLSFAIETARQGLSAMLACYPPAAWAAAGIAFGDAAAFFAFACCSILAAAVAVAVVSRKLATLGEILAGSRKKSRTAASAASARRPFAAFVVKELRLVANTPIYLTNSVVGAVLAVAFGAACLV</sequence>
<gene>
    <name evidence="2" type="ORF">KH142_09960</name>
</gene>
<dbReference type="EMBL" id="JAGZSV010000299">
    <property type="protein sequence ID" value="MBS6941766.1"/>
    <property type="molecule type" value="Genomic_DNA"/>
</dbReference>
<feature type="non-terminal residue" evidence="2">
    <location>
        <position position="341"/>
    </location>
</feature>
<evidence type="ECO:0000313" key="2">
    <source>
        <dbReference type="EMBL" id="MBS6941766.1"/>
    </source>
</evidence>